<evidence type="ECO:0000313" key="5">
    <source>
        <dbReference type="EMBL" id="CAB5007476.1"/>
    </source>
</evidence>
<gene>
    <name evidence="2" type="ORF">UFOPK2656_02299</name>
    <name evidence="3" type="ORF">UFOPK3267_02074</name>
    <name evidence="4" type="ORF">UFOPK3651_02756</name>
    <name evidence="5" type="ORF">UFOPK3931_02612</name>
    <name evidence="1" type="ORF">UFOPK4189_02111</name>
</gene>
<dbReference type="EMBL" id="CAESGF010000012">
    <property type="protein sequence ID" value="CAB4364348.1"/>
    <property type="molecule type" value="Genomic_DNA"/>
</dbReference>
<dbReference type="InterPro" id="IPR021890">
    <property type="entry name" value="DUF3501"/>
</dbReference>
<organism evidence="1">
    <name type="scientific">freshwater metagenome</name>
    <dbReference type="NCBI Taxonomy" id="449393"/>
    <lineage>
        <taxon>unclassified sequences</taxon>
        <taxon>metagenomes</taxon>
        <taxon>ecological metagenomes</taxon>
    </lineage>
</organism>
<evidence type="ECO:0000313" key="3">
    <source>
        <dbReference type="EMBL" id="CAB4852429.1"/>
    </source>
</evidence>
<evidence type="ECO:0000313" key="4">
    <source>
        <dbReference type="EMBL" id="CAB4949670.1"/>
    </source>
</evidence>
<dbReference type="EMBL" id="CAFBMT010000021">
    <property type="protein sequence ID" value="CAB4949670.1"/>
    <property type="molecule type" value="Genomic_DNA"/>
</dbReference>
<dbReference type="EMBL" id="CAFBOL010000095">
    <property type="protein sequence ID" value="CAB5007476.1"/>
    <property type="molecule type" value="Genomic_DNA"/>
</dbReference>
<sequence>MSTQTVPASSSRKLTLGDIAETRAYERERDDFRAHVIELKRRRRVHVGTVVTLLFENRDTIRFQVQEMARAERIFTDEGIQEELNVYNPMVPEAGQLCATMFIELTSDDEMREWLPKLVGVEQLVQFRLPNGDVVKCVVDPQHASQLTREHVTAAVHYVTFEFTPAQVAAMGDGALLEITHPAYLESVELSAFTLAQLQADLQG</sequence>
<dbReference type="AlphaFoldDB" id="A0A6J6A5G2"/>
<reference evidence="1" key="1">
    <citation type="submission" date="2020-05" db="EMBL/GenBank/DDBJ databases">
        <authorList>
            <person name="Chiriac C."/>
            <person name="Salcher M."/>
            <person name="Ghai R."/>
            <person name="Kavagutti S V."/>
        </authorList>
    </citation>
    <scope>NUCLEOTIDE SEQUENCE</scope>
</reference>
<dbReference type="EMBL" id="CAFBIY010000129">
    <property type="protein sequence ID" value="CAB4852429.1"/>
    <property type="molecule type" value="Genomic_DNA"/>
</dbReference>
<accession>A0A6J6A5G2</accession>
<dbReference type="EMBL" id="CAEZYF010000015">
    <property type="protein sequence ID" value="CAB4733472.1"/>
    <property type="molecule type" value="Genomic_DNA"/>
</dbReference>
<dbReference type="Pfam" id="PF12007">
    <property type="entry name" value="DUF3501"/>
    <property type="match status" value="1"/>
</dbReference>
<name>A0A6J6A5G2_9ZZZZ</name>
<evidence type="ECO:0000313" key="1">
    <source>
        <dbReference type="EMBL" id="CAB4364348.1"/>
    </source>
</evidence>
<proteinExistence type="predicted"/>
<evidence type="ECO:0000313" key="2">
    <source>
        <dbReference type="EMBL" id="CAB4733472.1"/>
    </source>
</evidence>
<protein>
    <submittedName>
        <fullName evidence="1">Unannotated protein</fullName>
    </submittedName>
</protein>